<keyword evidence="3" id="KW-1185">Reference proteome</keyword>
<feature type="compositionally biased region" description="Low complexity" evidence="1">
    <location>
        <begin position="28"/>
        <end position="38"/>
    </location>
</feature>
<comment type="caution">
    <text evidence="2">The sequence shown here is derived from an EMBL/GenBank/DDBJ whole genome shotgun (WGS) entry which is preliminary data.</text>
</comment>
<feature type="region of interest" description="Disordered" evidence="1">
    <location>
        <begin position="9"/>
        <end position="54"/>
    </location>
</feature>
<evidence type="ECO:0000256" key="1">
    <source>
        <dbReference type="SAM" id="MobiDB-lite"/>
    </source>
</evidence>
<sequence>MITTPQYLHPLSEVHSTAAQGPRRSRRSPTSTLLRSTRQGQPRGMVKPHRQAASSVTRCTNQLNAIWTNEQAGCELVVVAHATGLHLKFCTWLIAGPALEQSFVVHTLADFEQWMTTAPTKFGHPVAHEEIRRFAHASLTR</sequence>
<proteinExistence type="predicted"/>
<dbReference type="EMBL" id="JAGQDD010000037">
    <property type="protein sequence ID" value="MBQ0933627.1"/>
    <property type="molecule type" value="Genomic_DNA"/>
</dbReference>
<protein>
    <submittedName>
        <fullName evidence="2">Uncharacterized protein</fullName>
    </submittedName>
</protein>
<reference evidence="2 3" key="1">
    <citation type="submission" date="2021-04" db="EMBL/GenBank/DDBJ databases">
        <title>The genome sequence of Ideonella sp. 3Y2.</title>
        <authorList>
            <person name="Liu Y."/>
        </authorList>
    </citation>
    <scope>NUCLEOTIDE SEQUENCE [LARGE SCALE GENOMIC DNA]</scope>
    <source>
        <strain evidence="2 3">3Y2</strain>
    </source>
</reference>
<organism evidence="2 3">
    <name type="scientific">Ideonella alba</name>
    <dbReference type="NCBI Taxonomy" id="2824118"/>
    <lineage>
        <taxon>Bacteria</taxon>
        <taxon>Pseudomonadati</taxon>
        <taxon>Pseudomonadota</taxon>
        <taxon>Betaproteobacteria</taxon>
        <taxon>Burkholderiales</taxon>
        <taxon>Sphaerotilaceae</taxon>
        <taxon>Ideonella</taxon>
    </lineage>
</organism>
<gene>
    <name evidence="2" type="ORF">KAK03_24410</name>
</gene>
<evidence type="ECO:0000313" key="3">
    <source>
        <dbReference type="Proteomes" id="UP000676246"/>
    </source>
</evidence>
<name>A0A940YJN3_9BURK</name>
<evidence type="ECO:0000313" key="2">
    <source>
        <dbReference type="EMBL" id="MBQ0933627.1"/>
    </source>
</evidence>
<dbReference type="AlphaFoldDB" id="A0A940YJN3"/>
<dbReference type="Proteomes" id="UP000676246">
    <property type="component" value="Unassembled WGS sequence"/>
</dbReference>
<accession>A0A940YJN3</accession>
<dbReference type="RefSeq" id="WP_210857292.1">
    <property type="nucleotide sequence ID" value="NZ_JAGQDD010000037.1"/>
</dbReference>